<evidence type="ECO:0000256" key="1">
    <source>
        <dbReference type="SAM" id="MobiDB-lite"/>
    </source>
</evidence>
<accession>A0A8J5WDF3</accession>
<dbReference type="AlphaFoldDB" id="A0A8J5WDF3"/>
<organism evidence="2 3">
    <name type="scientific">Zizania palustris</name>
    <name type="common">Northern wild rice</name>
    <dbReference type="NCBI Taxonomy" id="103762"/>
    <lineage>
        <taxon>Eukaryota</taxon>
        <taxon>Viridiplantae</taxon>
        <taxon>Streptophyta</taxon>
        <taxon>Embryophyta</taxon>
        <taxon>Tracheophyta</taxon>
        <taxon>Spermatophyta</taxon>
        <taxon>Magnoliopsida</taxon>
        <taxon>Liliopsida</taxon>
        <taxon>Poales</taxon>
        <taxon>Poaceae</taxon>
        <taxon>BOP clade</taxon>
        <taxon>Oryzoideae</taxon>
        <taxon>Oryzeae</taxon>
        <taxon>Zizaniinae</taxon>
        <taxon>Zizania</taxon>
    </lineage>
</organism>
<protein>
    <submittedName>
        <fullName evidence="2">Uncharacterized protein</fullName>
    </submittedName>
</protein>
<dbReference type="EMBL" id="JAAALK010000082">
    <property type="protein sequence ID" value="KAG8088096.1"/>
    <property type="molecule type" value="Genomic_DNA"/>
</dbReference>
<reference evidence="2" key="1">
    <citation type="journal article" date="2021" name="bioRxiv">
        <title>Whole Genome Assembly and Annotation of Northern Wild Rice, Zizania palustris L., Supports a Whole Genome Duplication in the Zizania Genus.</title>
        <authorList>
            <person name="Haas M."/>
            <person name="Kono T."/>
            <person name="Macchietto M."/>
            <person name="Millas R."/>
            <person name="McGilp L."/>
            <person name="Shao M."/>
            <person name="Duquette J."/>
            <person name="Hirsch C.N."/>
            <person name="Kimball J."/>
        </authorList>
    </citation>
    <scope>NUCLEOTIDE SEQUENCE</scope>
    <source>
        <tissue evidence="2">Fresh leaf tissue</tissue>
    </source>
</reference>
<reference evidence="2" key="2">
    <citation type="submission" date="2021-02" db="EMBL/GenBank/DDBJ databases">
        <authorList>
            <person name="Kimball J.A."/>
            <person name="Haas M.W."/>
            <person name="Macchietto M."/>
            <person name="Kono T."/>
            <person name="Duquette J."/>
            <person name="Shao M."/>
        </authorList>
    </citation>
    <scope>NUCLEOTIDE SEQUENCE</scope>
    <source>
        <tissue evidence="2">Fresh leaf tissue</tissue>
    </source>
</reference>
<comment type="caution">
    <text evidence="2">The sequence shown here is derived from an EMBL/GenBank/DDBJ whole genome shotgun (WGS) entry which is preliminary data.</text>
</comment>
<proteinExistence type="predicted"/>
<gene>
    <name evidence="2" type="ORF">GUJ93_ZPchr0010g10258</name>
</gene>
<keyword evidence="3" id="KW-1185">Reference proteome</keyword>
<feature type="region of interest" description="Disordered" evidence="1">
    <location>
        <begin position="1"/>
        <end position="20"/>
    </location>
</feature>
<dbReference type="Proteomes" id="UP000729402">
    <property type="component" value="Unassembled WGS sequence"/>
</dbReference>
<name>A0A8J5WDF3_ZIZPA</name>
<evidence type="ECO:0000313" key="2">
    <source>
        <dbReference type="EMBL" id="KAG8088096.1"/>
    </source>
</evidence>
<sequence length="79" mass="8088">MGGAPDSQAPGGRRSENDDESMVEALAAEGMCVDCSSAVLAGGIRRELFGLLIAMLFMQQAIKVGVGCSNPFSVIALLG</sequence>
<evidence type="ECO:0000313" key="3">
    <source>
        <dbReference type="Proteomes" id="UP000729402"/>
    </source>
</evidence>